<dbReference type="OrthoDB" id="428655at2759"/>
<dbReference type="EMBL" id="UYRT01085885">
    <property type="protein sequence ID" value="VDN30692.1"/>
    <property type="molecule type" value="Genomic_DNA"/>
</dbReference>
<dbReference type="AlphaFoldDB" id="A0A183EAC2"/>
<evidence type="ECO:0000256" key="5">
    <source>
        <dbReference type="ARBA" id="ARBA00023242"/>
    </source>
</evidence>
<reference evidence="7 8" key="2">
    <citation type="submission" date="2018-11" db="EMBL/GenBank/DDBJ databases">
        <authorList>
            <consortium name="Pathogen Informatics"/>
        </authorList>
    </citation>
    <scope>NUCLEOTIDE SEQUENCE [LARGE SCALE GENOMIC DNA]</scope>
</reference>
<sequence>MDVTAVFTCAEIISKKDVSLSLSATSVHLSVKGVVLIGGTLGGSIDPTSSTYTIDNDKLELFLSKSAGGGLTNWTELVIGDNYGTYEVDPEALATTAELLERFTSESQALGEGGVGQSFNTEQLEDCDVSMEDICKIRWLNCTSGKITHQASKTQRRFTTCQNGGEYAVIVEAKRHAFVYWQPLIVDSDLRNRRTGRRIPDLAKQYLITLSKRSDSGDDGVVSENIVGVHADTDFLFILTTADLFAFKVRHFREENNLVEMT</sequence>
<dbReference type="InterPro" id="IPR008978">
    <property type="entry name" value="HSP20-like_chaperone"/>
</dbReference>
<evidence type="ECO:0000313" key="9">
    <source>
        <dbReference type="WBParaSite" id="GPUH_0001793801-mRNA-1"/>
    </source>
</evidence>
<organism evidence="9">
    <name type="scientific">Gongylonema pulchrum</name>
    <dbReference type="NCBI Taxonomy" id="637853"/>
    <lineage>
        <taxon>Eukaryota</taxon>
        <taxon>Metazoa</taxon>
        <taxon>Ecdysozoa</taxon>
        <taxon>Nematoda</taxon>
        <taxon>Chromadorea</taxon>
        <taxon>Rhabditida</taxon>
        <taxon>Spirurina</taxon>
        <taxon>Spiruromorpha</taxon>
        <taxon>Spiruroidea</taxon>
        <taxon>Gongylonematidae</taxon>
        <taxon>Gongylonema</taxon>
    </lineage>
</organism>
<dbReference type="GO" id="GO:0005737">
    <property type="term" value="C:cytoplasm"/>
    <property type="evidence" value="ECO:0007669"/>
    <property type="project" value="UniProtKB-SubCell"/>
</dbReference>
<evidence type="ECO:0000256" key="2">
    <source>
        <dbReference type="ARBA" id="ARBA00004496"/>
    </source>
</evidence>
<feature type="domain" description="CS" evidence="6">
    <location>
        <begin position="1"/>
        <end position="78"/>
    </location>
</feature>
<dbReference type="SUPFAM" id="SSF49764">
    <property type="entry name" value="HSP20-like chaperones"/>
    <property type="match status" value="1"/>
</dbReference>
<keyword evidence="4" id="KW-0963">Cytoplasm</keyword>
<dbReference type="PANTHER" id="PTHR21664:SF1">
    <property type="entry name" value="NUDC DOMAIN-CONTAINING PROTEIN 1"/>
    <property type="match status" value="1"/>
</dbReference>
<dbReference type="Pfam" id="PF04969">
    <property type="entry name" value="CS"/>
    <property type="match status" value="1"/>
</dbReference>
<evidence type="ECO:0000256" key="1">
    <source>
        <dbReference type="ARBA" id="ARBA00004123"/>
    </source>
</evidence>
<evidence type="ECO:0000259" key="6">
    <source>
        <dbReference type="PROSITE" id="PS51203"/>
    </source>
</evidence>
<accession>A0A183EAC2</accession>
<keyword evidence="5" id="KW-0539">Nucleus</keyword>
<dbReference type="PROSITE" id="PS51203">
    <property type="entry name" value="CS"/>
    <property type="match status" value="1"/>
</dbReference>
<comment type="subcellular location">
    <subcellularLocation>
        <location evidence="2">Cytoplasm</location>
    </subcellularLocation>
    <subcellularLocation>
        <location evidence="1">Nucleus</location>
    </subcellularLocation>
</comment>
<gene>
    <name evidence="7" type="ORF">GPUH_LOCUS17915</name>
</gene>
<proteinExistence type="predicted"/>
<dbReference type="GO" id="GO:0005634">
    <property type="term" value="C:nucleus"/>
    <property type="evidence" value="ECO:0007669"/>
    <property type="project" value="UniProtKB-SubCell"/>
</dbReference>
<dbReference type="PANTHER" id="PTHR21664">
    <property type="entry name" value="CHRONIC MYELOGENOUS LEUKEMIA TUMOR ANTIGEN 66"/>
    <property type="match status" value="1"/>
</dbReference>
<evidence type="ECO:0000313" key="8">
    <source>
        <dbReference type="Proteomes" id="UP000271098"/>
    </source>
</evidence>
<dbReference type="InterPro" id="IPR037895">
    <property type="entry name" value="NUDCD1"/>
</dbReference>
<dbReference type="Proteomes" id="UP000271098">
    <property type="component" value="Unassembled WGS sequence"/>
</dbReference>
<keyword evidence="8" id="KW-1185">Reference proteome</keyword>
<reference evidence="9" key="1">
    <citation type="submission" date="2016-06" db="UniProtKB">
        <authorList>
            <consortium name="WormBaseParasite"/>
        </authorList>
    </citation>
    <scope>IDENTIFICATION</scope>
</reference>
<evidence type="ECO:0000313" key="7">
    <source>
        <dbReference type="EMBL" id="VDN30692.1"/>
    </source>
</evidence>
<evidence type="ECO:0000256" key="4">
    <source>
        <dbReference type="ARBA" id="ARBA00022490"/>
    </source>
</evidence>
<protein>
    <recommendedName>
        <fullName evidence="3">NudC domain-containing protein 1</fullName>
    </recommendedName>
</protein>
<dbReference type="WBParaSite" id="GPUH_0001793801-mRNA-1">
    <property type="protein sequence ID" value="GPUH_0001793801-mRNA-1"/>
    <property type="gene ID" value="GPUH_0001793801"/>
</dbReference>
<name>A0A183EAC2_9BILA</name>
<evidence type="ECO:0000256" key="3">
    <source>
        <dbReference type="ARBA" id="ARBA00018915"/>
    </source>
</evidence>
<dbReference type="Gene3D" id="2.60.40.790">
    <property type="match status" value="1"/>
</dbReference>
<dbReference type="InterPro" id="IPR007052">
    <property type="entry name" value="CS_dom"/>
</dbReference>